<evidence type="ECO:0000259" key="3">
    <source>
        <dbReference type="PROSITE" id="PS51782"/>
    </source>
</evidence>
<organism evidence="4 5">
    <name type="scientific">Arcicella rigui</name>
    <dbReference type="NCBI Taxonomy" id="797020"/>
    <lineage>
        <taxon>Bacteria</taxon>
        <taxon>Pseudomonadati</taxon>
        <taxon>Bacteroidota</taxon>
        <taxon>Cytophagia</taxon>
        <taxon>Cytophagales</taxon>
        <taxon>Flectobacillaceae</taxon>
        <taxon>Arcicella</taxon>
    </lineage>
</organism>
<dbReference type="RefSeq" id="WP_323296081.1">
    <property type="nucleotide sequence ID" value="NZ_JAYFUM010000007.1"/>
</dbReference>
<reference evidence="4 5" key="1">
    <citation type="submission" date="2023-12" db="EMBL/GenBank/DDBJ databases">
        <title>Novel species of the genus Arcicella isolated from rivers.</title>
        <authorList>
            <person name="Lu H."/>
        </authorList>
    </citation>
    <scope>NUCLEOTIDE SEQUENCE [LARGE SCALE GENOMIC DNA]</scope>
    <source>
        <strain evidence="4 5">KCTC 23307</strain>
    </source>
</reference>
<dbReference type="CDD" id="cd00118">
    <property type="entry name" value="LysM"/>
    <property type="match status" value="2"/>
</dbReference>
<dbReference type="PROSITE" id="PS51782">
    <property type="entry name" value="LYSM"/>
    <property type="match status" value="1"/>
</dbReference>
<feature type="region of interest" description="Disordered" evidence="1">
    <location>
        <begin position="57"/>
        <end position="112"/>
    </location>
</feature>
<name>A0ABU5Q7U9_9BACT</name>
<feature type="transmembrane region" description="Helical" evidence="2">
    <location>
        <begin position="16"/>
        <end position="36"/>
    </location>
</feature>
<keyword evidence="2" id="KW-1133">Transmembrane helix</keyword>
<dbReference type="InterPro" id="IPR018392">
    <property type="entry name" value="LysM"/>
</dbReference>
<dbReference type="PANTHER" id="PTHR33734">
    <property type="entry name" value="LYSM DOMAIN-CONTAINING GPI-ANCHORED PROTEIN 2"/>
    <property type="match status" value="1"/>
</dbReference>
<dbReference type="SUPFAM" id="SSF54106">
    <property type="entry name" value="LysM domain"/>
    <property type="match status" value="2"/>
</dbReference>
<dbReference type="Proteomes" id="UP001302949">
    <property type="component" value="Unassembled WGS sequence"/>
</dbReference>
<keyword evidence="2" id="KW-0812">Transmembrane</keyword>
<dbReference type="SMART" id="SM00257">
    <property type="entry name" value="LysM"/>
    <property type="match status" value="2"/>
</dbReference>
<feature type="domain" description="LysM" evidence="3">
    <location>
        <begin position="126"/>
        <end position="170"/>
    </location>
</feature>
<sequence length="221" mass="24535">MEDYRNPKPVEENSNVPMITLMVLIAMVIALLYVGWQSMSNDVEKTDIVLSTPPDAVAIKGQNDEDVVAAPSTETTSDENEEKNAAKAENEDVTESKKEKETKKVEEKKKEPEKKVEVITTKGETYIHTVQAGETFYGIANRYRLGKSALQKLNPDVEPEGIKVGITKLKVKVKAIHTVGPGDILRVVAQKYGVSKQAIMEANKKTKDITERGERLIIPIE</sequence>
<evidence type="ECO:0000256" key="1">
    <source>
        <dbReference type="SAM" id="MobiDB-lite"/>
    </source>
</evidence>
<dbReference type="InterPro" id="IPR036779">
    <property type="entry name" value="LysM_dom_sf"/>
</dbReference>
<proteinExistence type="predicted"/>
<evidence type="ECO:0000313" key="5">
    <source>
        <dbReference type="Proteomes" id="UP001302949"/>
    </source>
</evidence>
<keyword evidence="2" id="KW-0472">Membrane</keyword>
<protein>
    <submittedName>
        <fullName evidence="4">LysM peptidoglycan-binding domain-containing protein</fullName>
    </submittedName>
</protein>
<accession>A0ABU5Q7U9</accession>
<evidence type="ECO:0000313" key="4">
    <source>
        <dbReference type="EMBL" id="MEA5138921.1"/>
    </source>
</evidence>
<feature type="compositionally biased region" description="Basic and acidic residues" evidence="1">
    <location>
        <begin position="82"/>
        <end position="112"/>
    </location>
</feature>
<dbReference type="PANTHER" id="PTHR33734:SF22">
    <property type="entry name" value="MEMBRANE-BOUND LYTIC MUREIN TRANSGLYCOSYLASE D"/>
    <property type="match status" value="1"/>
</dbReference>
<gene>
    <name evidence="4" type="ORF">VB248_07245</name>
</gene>
<comment type="caution">
    <text evidence="4">The sequence shown here is derived from an EMBL/GenBank/DDBJ whole genome shotgun (WGS) entry which is preliminary data.</text>
</comment>
<dbReference type="EMBL" id="JAYFUM010000007">
    <property type="protein sequence ID" value="MEA5138921.1"/>
    <property type="molecule type" value="Genomic_DNA"/>
</dbReference>
<evidence type="ECO:0000256" key="2">
    <source>
        <dbReference type="SAM" id="Phobius"/>
    </source>
</evidence>
<dbReference type="Gene3D" id="3.10.350.10">
    <property type="entry name" value="LysM domain"/>
    <property type="match status" value="2"/>
</dbReference>
<dbReference type="Pfam" id="PF01476">
    <property type="entry name" value="LysM"/>
    <property type="match status" value="2"/>
</dbReference>
<keyword evidence="5" id="KW-1185">Reference proteome</keyword>